<evidence type="ECO:0000313" key="1">
    <source>
        <dbReference type="EMBL" id="MBF6355652.1"/>
    </source>
</evidence>
<comment type="caution">
    <text evidence="1">The sequence shown here is derived from an EMBL/GenBank/DDBJ whole genome shotgun (WGS) entry which is preliminary data.</text>
</comment>
<protein>
    <submittedName>
        <fullName evidence="1">Uncharacterized protein</fullName>
    </submittedName>
</protein>
<organism evidence="1 2">
    <name type="scientific">Nocardia higoensis</name>
    <dbReference type="NCBI Taxonomy" id="228599"/>
    <lineage>
        <taxon>Bacteria</taxon>
        <taxon>Bacillati</taxon>
        <taxon>Actinomycetota</taxon>
        <taxon>Actinomycetes</taxon>
        <taxon>Mycobacteriales</taxon>
        <taxon>Nocardiaceae</taxon>
        <taxon>Nocardia</taxon>
    </lineage>
</organism>
<name>A0ABS0DDH3_9NOCA</name>
<dbReference type="EMBL" id="JADLQN010000001">
    <property type="protein sequence ID" value="MBF6355652.1"/>
    <property type="molecule type" value="Genomic_DNA"/>
</dbReference>
<dbReference type="Proteomes" id="UP000707731">
    <property type="component" value="Unassembled WGS sequence"/>
</dbReference>
<dbReference type="RefSeq" id="WP_157101150.1">
    <property type="nucleotide sequence ID" value="NZ_JADLQN010000001.1"/>
</dbReference>
<accession>A0ABS0DDH3</accession>
<sequence>MLNFIALIDSATANSVDSNVLVNNFLSAFITGSAGSQSNNGGVAVG</sequence>
<gene>
    <name evidence="1" type="ORF">IU449_14040</name>
</gene>
<evidence type="ECO:0000313" key="2">
    <source>
        <dbReference type="Proteomes" id="UP000707731"/>
    </source>
</evidence>
<reference evidence="1 2" key="1">
    <citation type="submission" date="2020-10" db="EMBL/GenBank/DDBJ databases">
        <title>Identification of Nocardia species via Next-generation sequencing and recognition of intraspecies genetic diversity.</title>
        <authorList>
            <person name="Li P."/>
            <person name="Li P."/>
            <person name="Lu B."/>
        </authorList>
    </citation>
    <scope>NUCLEOTIDE SEQUENCE [LARGE SCALE GENOMIC DNA]</scope>
    <source>
        <strain evidence="1 2">BJ06-0143</strain>
    </source>
</reference>
<keyword evidence="2" id="KW-1185">Reference proteome</keyword>
<proteinExistence type="predicted"/>